<dbReference type="EMBL" id="SAUN01000001">
    <property type="protein sequence ID" value="RVX38263.1"/>
    <property type="molecule type" value="Genomic_DNA"/>
</dbReference>
<evidence type="ECO:0000313" key="2">
    <source>
        <dbReference type="EMBL" id="RVX38263.1"/>
    </source>
</evidence>
<dbReference type="SUPFAM" id="SSF53474">
    <property type="entry name" value="alpha/beta-Hydrolases"/>
    <property type="match status" value="1"/>
</dbReference>
<dbReference type="InterPro" id="IPR050471">
    <property type="entry name" value="AB_hydrolase"/>
</dbReference>
<organism evidence="2 3">
    <name type="scientific">Nonomuraea polychroma</name>
    <dbReference type="NCBI Taxonomy" id="46176"/>
    <lineage>
        <taxon>Bacteria</taxon>
        <taxon>Bacillati</taxon>
        <taxon>Actinomycetota</taxon>
        <taxon>Actinomycetes</taxon>
        <taxon>Streptosporangiales</taxon>
        <taxon>Streptosporangiaceae</taxon>
        <taxon>Nonomuraea</taxon>
    </lineage>
</organism>
<dbReference type="PRINTS" id="PR00111">
    <property type="entry name" value="ABHYDROLASE"/>
</dbReference>
<dbReference type="Gene3D" id="3.40.50.1820">
    <property type="entry name" value="alpha/beta hydrolase"/>
    <property type="match status" value="1"/>
</dbReference>
<dbReference type="InterPro" id="IPR000073">
    <property type="entry name" value="AB_hydrolase_1"/>
</dbReference>
<evidence type="ECO:0000259" key="1">
    <source>
        <dbReference type="Pfam" id="PF12146"/>
    </source>
</evidence>
<sequence>MVQVQAQAARRFLGEEGGAGYVARGAARDAVSAVEGGSEDGQARSVFPGSGDHVPWREFGTAPGRYPVYEGRRVMMDTGTLAHGLPYYTVGAGKPLVVLRWFTPDHANPTGWALRMERKAMDPLGRHFHVYAVTRAPGTPAGTTMADIAAQHAEALAERFGEPVDVLGMSSGGSLALQLAADHPEVVRRLVVAGAAYTLTARTREVQRRYTEAVAAGRRGAHHQAPVVGRTALTRALFRPLLWLADPLMRPANPLDMLHFAQAEDTFDVRRRLAGITAPTLIVGGERDLAYTVELFKETAERLPESELIIYSGTSHIGTFGHPRFAADVAEFLS</sequence>
<dbReference type="InterPro" id="IPR029058">
    <property type="entry name" value="AB_hydrolase_fold"/>
</dbReference>
<protein>
    <submittedName>
        <fullName evidence="2">Pimeloyl-ACP methyl ester carboxylesterase</fullName>
    </submittedName>
</protein>
<evidence type="ECO:0000313" key="3">
    <source>
        <dbReference type="Proteomes" id="UP000284824"/>
    </source>
</evidence>
<feature type="domain" description="Serine aminopeptidase S33" evidence="1">
    <location>
        <begin position="145"/>
        <end position="316"/>
    </location>
</feature>
<proteinExistence type="predicted"/>
<name>A0A438LY97_9ACTN</name>
<accession>A0A438LY97</accession>
<dbReference type="Proteomes" id="UP000284824">
    <property type="component" value="Unassembled WGS sequence"/>
</dbReference>
<comment type="caution">
    <text evidence="2">The sequence shown here is derived from an EMBL/GenBank/DDBJ whole genome shotgun (WGS) entry which is preliminary data.</text>
</comment>
<dbReference type="PANTHER" id="PTHR43433:SF5">
    <property type="entry name" value="AB HYDROLASE-1 DOMAIN-CONTAINING PROTEIN"/>
    <property type="match status" value="1"/>
</dbReference>
<reference evidence="2 3" key="1">
    <citation type="submission" date="2019-01" db="EMBL/GenBank/DDBJ databases">
        <title>Sequencing the genomes of 1000 actinobacteria strains.</title>
        <authorList>
            <person name="Klenk H.-P."/>
        </authorList>
    </citation>
    <scope>NUCLEOTIDE SEQUENCE [LARGE SCALE GENOMIC DNA]</scope>
    <source>
        <strain evidence="2 3">DSM 43925</strain>
    </source>
</reference>
<dbReference type="GO" id="GO:0003824">
    <property type="term" value="F:catalytic activity"/>
    <property type="evidence" value="ECO:0007669"/>
    <property type="project" value="UniProtKB-ARBA"/>
</dbReference>
<dbReference type="InterPro" id="IPR022742">
    <property type="entry name" value="Hydrolase_4"/>
</dbReference>
<dbReference type="AlphaFoldDB" id="A0A438LY97"/>
<dbReference type="Pfam" id="PF12146">
    <property type="entry name" value="Hydrolase_4"/>
    <property type="match status" value="1"/>
</dbReference>
<gene>
    <name evidence="2" type="ORF">EDD27_0556</name>
</gene>
<keyword evidence="3" id="KW-1185">Reference proteome</keyword>
<dbReference type="PANTHER" id="PTHR43433">
    <property type="entry name" value="HYDROLASE, ALPHA/BETA FOLD FAMILY PROTEIN"/>
    <property type="match status" value="1"/>
</dbReference>